<dbReference type="SUPFAM" id="SSF48334">
    <property type="entry name" value="DNA repair protein MutS, domain III"/>
    <property type="match status" value="1"/>
</dbReference>
<keyword evidence="6 9" id="KW-0238">DNA-binding</keyword>
<dbReference type="Gene3D" id="3.30.420.110">
    <property type="entry name" value="MutS, connector domain"/>
    <property type="match status" value="1"/>
</dbReference>
<gene>
    <name evidence="11" type="ORF">CA3LBN_003460</name>
</gene>
<dbReference type="InterPro" id="IPR027417">
    <property type="entry name" value="P-loop_NTPase"/>
</dbReference>
<keyword evidence="4 9" id="KW-0227">DNA damage</keyword>
<evidence type="ECO:0000256" key="8">
    <source>
        <dbReference type="ARBA" id="ARBA00023242"/>
    </source>
</evidence>
<comment type="function">
    <text evidence="9">Component of the post-replicative DNA mismatch repair system (MMR).</text>
</comment>
<dbReference type="PROSITE" id="PS00486">
    <property type="entry name" value="DNA_MISMATCH_REPAIR_2"/>
    <property type="match status" value="1"/>
</dbReference>
<dbReference type="Pfam" id="PF00488">
    <property type="entry name" value="MutS_V"/>
    <property type="match status" value="1"/>
</dbReference>
<dbReference type="SMART" id="SM00534">
    <property type="entry name" value="MUTSac"/>
    <property type="match status" value="1"/>
</dbReference>
<evidence type="ECO:0000256" key="9">
    <source>
        <dbReference type="RuleBase" id="RU003756"/>
    </source>
</evidence>
<keyword evidence="3 9" id="KW-0547">Nucleotide-binding</keyword>
<dbReference type="PIRSF" id="PIRSF005813">
    <property type="entry name" value="MSH2"/>
    <property type="match status" value="1"/>
</dbReference>
<dbReference type="InterPro" id="IPR036187">
    <property type="entry name" value="DNA_mismatch_repair_MutS_sf"/>
</dbReference>
<dbReference type="InterPro" id="IPR011184">
    <property type="entry name" value="DNA_mismatch_repair_Msh2"/>
</dbReference>
<dbReference type="SMART" id="SM00533">
    <property type="entry name" value="MUTSd"/>
    <property type="match status" value="1"/>
</dbReference>
<dbReference type="Pfam" id="PF05188">
    <property type="entry name" value="MutS_II"/>
    <property type="match status" value="1"/>
</dbReference>
<evidence type="ECO:0000256" key="3">
    <source>
        <dbReference type="ARBA" id="ARBA00022741"/>
    </source>
</evidence>
<dbReference type="Pfam" id="PF05190">
    <property type="entry name" value="MutS_IV"/>
    <property type="match status" value="1"/>
</dbReference>
<dbReference type="Pfam" id="PF01624">
    <property type="entry name" value="MutS_I"/>
    <property type="match status" value="1"/>
</dbReference>
<accession>A0ABX8I7V6</accession>
<dbReference type="InterPro" id="IPR007696">
    <property type="entry name" value="DNA_mismatch_repair_MutS_core"/>
</dbReference>
<evidence type="ECO:0000259" key="10">
    <source>
        <dbReference type="PROSITE" id="PS00486"/>
    </source>
</evidence>
<dbReference type="PANTHER" id="PTHR11361">
    <property type="entry name" value="DNA MISMATCH REPAIR PROTEIN MUTS FAMILY MEMBER"/>
    <property type="match status" value="1"/>
</dbReference>
<dbReference type="Gene3D" id="3.40.1170.10">
    <property type="entry name" value="DNA repair protein MutS, domain I"/>
    <property type="match status" value="1"/>
</dbReference>
<comment type="similarity">
    <text evidence="2 9">Belongs to the DNA mismatch repair MutS family.</text>
</comment>
<evidence type="ECO:0000256" key="1">
    <source>
        <dbReference type="ARBA" id="ARBA00004123"/>
    </source>
</evidence>
<sequence length="956" mass="106516">MSSSRPELKFSDAGDERSFYRRAASLKPVPGTVRLVDHRDYFSAWDEDAVLIADAIYKTQSVVKTQQKTRYVTISTAVFAQVVRFCVDSGRKVEVYSKQFDLITTASPGNLEGVAREYGVEVENRDGSAPVVASVRVGKRVGVCLADLSNRTLRVSEFDDTELYSNLEAMFLQVSAREVLVPSGYVDDASMAKLLQVLAKMGLVVSPVKQSTYSKDVEQDLEKIVSDENVDNNIEMIFASKGINSAEYSLSLGCCNSLIQYLNLLGDDQAPFSIDKYNLHSYMKLDSSTMRALNIFPAASALPGPKATVASIFDLLNRCKTAAGTRLLSQWLKQPLTNMRGISDRHSLVGHFMDDTSFRVFVSEWLSQVPDIKRLLKKIGNGVKKTTGAENKKLEDVVRLYQLVTVLPELVNSVQSSTDGAEGLKDLLTAEWLEPLNKHYTALVKFQELVETTIDLTPLESGHDLLHTDFNIKPEFDESLVAINDNLQATSRKIKQIHQEVADDLNIDIEKKLKLEKHQQHGWCFRVTRIDSAILRNTGDRYIELQTVKAGVFFTTKNLRRLSEQYNEYSDEYNSKQKELIKEILSITLTYQTVFMRLSLVLSHIDVLCSFANVAIFAPTAFTKPKLHPMAGSADSEEFKSRKISLREARHPVLEVQEDVNFIHNDVIMASDDKPFVIITGPNMGGKSTYIRQVGVIALMSQVGSYVPASEDGSSPEVPIFDAILSRVGAGDSQLKGLSTFMIEMLETSSILATATHNSLIIIDELGRGTSTYDGFGLAWSISEHLISEKRCFTLFATHFHELTKLAEKHEGKVQNLHVVAHIEKGEVEDDITLMYKVEPGISDKSFGIHVAELVKFPTKIINMAKRKASELQNLNPGSDADPYVSSKRTKCSNEEISVGVEKLKKILVAWKDQCIDPETKKCKVPSDEAVASLRKLVDGADESKDKFIQEVLAML</sequence>
<dbReference type="Gene3D" id="1.10.1420.10">
    <property type="match status" value="2"/>
</dbReference>
<evidence type="ECO:0000256" key="4">
    <source>
        <dbReference type="ARBA" id="ARBA00022763"/>
    </source>
</evidence>
<evidence type="ECO:0000313" key="11">
    <source>
        <dbReference type="EMBL" id="QWU89137.1"/>
    </source>
</evidence>
<proteinExistence type="inferred from homology"/>
<name>A0ABX8I7V6_9ASCO</name>
<dbReference type="Pfam" id="PF05192">
    <property type="entry name" value="MutS_III"/>
    <property type="match status" value="1"/>
</dbReference>
<keyword evidence="5" id="KW-0067">ATP-binding</keyword>
<keyword evidence="8" id="KW-0539">Nucleus</keyword>
<dbReference type="InterPro" id="IPR007860">
    <property type="entry name" value="DNA_mmatch_repair_MutS_con_dom"/>
</dbReference>
<comment type="subcellular location">
    <subcellularLocation>
        <location evidence="1">Nucleus</location>
    </subcellularLocation>
</comment>
<dbReference type="InterPro" id="IPR016151">
    <property type="entry name" value="DNA_mismatch_repair_MutS_N"/>
</dbReference>
<dbReference type="InterPro" id="IPR007695">
    <property type="entry name" value="DNA_mismatch_repair_MutS-lik_N"/>
</dbReference>
<dbReference type="PANTHER" id="PTHR11361:SF35">
    <property type="entry name" value="DNA MISMATCH REPAIR PROTEIN MSH2"/>
    <property type="match status" value="1"/>
</dbReference>
<evidence type="ECO:0000256" key="6">
    <source>
        <dbReference type="ARBA" id="ARBA00023125"/>
    </source>
</evidence>
<dbReference type="Gene3D" id="3.40.50.300">
    <property type="entry name" value="P-loop containing nucleotide triphosphate hydrolases"/>
    <property type="match status" value="1"/>
</dbReference>
<dbReference type="SUPFAM" id="SSF52540">
    <property type="entry name" value="P-loop containing nucleoside triphosphate hydrolases"/>
    <property type="match status" value="1"/>
</dbReference>
<feature type="domain" description="DNA mismatch repair proteins mutS family" evidence="10">
    <location>
        <begin position="759"/>
        <end position="775"/>
    </location>
</feature>
<protein>
    <recommendedName>
        <fullName evidence="10">DNA mismatch repair proteins mutS family domain-containing protein</fullName>
    </recommendedName>
</protein>
<dbReference type="InterPro" id="IPR036678">
    <property type="entry name" value="MutS_con_dom_sf"/>
</dbReference>
<evidence type="ECO:0000256" key="2">
    <source>
        <dbReference type="ARBA" id="ARBA00006271"/>
    </source>
</evidence>
<dbReference type="InterPro" id="IPR000432">
    <property type="entry name" value="DNA_mismatch_repair_MutS_C"/>
</dbReference>
<organism evidence="11 12">
    <name type="scientific">Candidozyma haemuli</name>
    <dbReference type="NCBI Taxonomy" id="45357"/>
    <lineage>
        <taxon>Eukaryota</taxon>
        <taxon>Fungi</taxon>
        <taxon>Dikarya</taxon>
        <taxon>Ascomycota</taxon>
        <taxon>Saccharomycotina</taxon>
        <taxon>Pichiomycetes</taxon>
        <taxon>Metschnikowiaceae</taxon>
        <taxon>Candidozyma</taxon>
    </lineage>
</organism>
<dbReference type="InterPro" id="IPR045076">
    <property type="entry name" value="MutS"/>
</dbReference>
<dbReference type="Proteomes" id="UP000825434">
    <property type="component" value="Chromosome 4"/>
</dbReference>
<keyword evidence="7 9" id="KW-0234">DNA repair</keyword>
<reference evidence="11 12" key="1">
    <citation type="submission" date="2021-06" db="EMBL/GenBank/DDBJ databases">
        <title>Candida outbreak in Lebanon.</title>
        <authorList>
            <person name="Finianos M."/>
        </authorList>
    </citation>
    <scope>NUCLEOTIDE SEQUENCE [LARGE SCALE GENOMIC DNA]</scope>
    <source>
        <strain evidence="11">CA3LBN</strain>
    </source>
</reference>
<dbReference type="SUPFAM" id="SSF53150">
    <property type="entry name" value="DNA repair protein MutS, domain II"/>
    <property type="match status" value="1"/>
</dbReference>
<keyword evidence="12" id="KW-1185">Reference proteome</keyword>
<evidence type="ECO:0000256" key="7">
    <source>
        <dbReference type="ARBA" id="ARBA00023204"/>
    </source>
</evidence>
<evidence type="ECO:0000313" key="12">
    <source>
        <dbReference type="Proteomes" id="UP000825434"/>
    </source>
</evidence>
<dbReference type="EMBL" id="CP076664">
    <property type="protein sequence ID" value="QWU89137.1"/>
    <property type="molecule type" value="Genomic_DNA"/>
</dbReference>
<evidence type="ECO:0000256" key="5">
    <source>
        <dbReference type="ARBA" id="ARBA00022840"/>
    </source>
</evidence>
<dbReference type="InterPro" id="IPR007861">
    <property type="entry name" value="DNA_mismatch_repair_MutS_clamp"/>
</dbReference>